<dbReference type="SMART" id="SM00028">
    <property type="entry name" value="TPR"/>
    <property type="match status" value="7"/>
</dbReference>
<evidence type="ECO:0000256" key="1">
    <source>
        <dbReference type="ARBA" id="ARBA00022618"/>
    </source>
</evidence>
<gene>
    <name evidence="9" type="primary">LOC110983572</name>
</gene>
<dbReference type="Pfam" id="PF12895">
    <property type="entry name" value="ANAPC3"/>
    <property type="match status" value="1"/>
</dbReference>
<dbReference type="PROSITE" id="PS50005">
    <property type="entry name" value="TPR"/>
    <property type="match status" value="2"/>
</dbReference>
<evidence type="ECO:0000256" key="3">
    <source>
        <dbReference type="ARBA" id="ARBA00022776"/>
    </source>
</evidence>
<evidence type="ECO:0000256" key="4">
    <source>
        <dbReference type="ARBA" id="ARBA00022786"/>
    </source>
</evidence>
<dbReference type="AlphaFoldDB" id="A0A8B7Z0X1"/>
<dbReference type="OrthoDB" id="10006270at2759"/>
<dbReference type="Gene3D" id="1.25.40.10">
    <property type="entry name" value="Tetratricopeptide repeat domain"/>
    <property type="match status" value="1"/>
</dbReference>
<sequence length="590" mass="67079">MNDRRSTEGLDVCKLRSLVRLYIDKHQYESAHFWADKLASLSDDDVGDTYWLAQTLYLTGQYHRAAHLLQSKKLNKVNKACQYLTAKCYAAVREWEEAINILDASDNSIKTPGKVKEEDLASPGGVDVQEIPLQNVESSVCLLRGQVYEAMENRVLAAENYRQALQQDPYCYEAFELLVKHQMLAANEERALLESLPLNKNCRLAELEVVKSVYETILKKYDKPAVTSLLPCLEPLKNNSDVVTCLAERHYYNCDFRTCHKITTEVLNKDPYHEACLPLHIATLVELRKSNDLFYLAHKLVDLYPSRPISWFAVGCYYYLVGKNDSARRFFSKATTLDRLYGPAWLAFGHSFAAEGEHDQAMAAYFTASQLMKGCHLPLLFVGLEYGLTKNFKLAEKFFDQALAIAPSDPFVLHEMGVVEFHNGDWDQAEQYFMKALAVVHTLGTQDIPEKWEPLLNNLGHVCRKLKKYEQALEFHRQALVLCPHSPSSYSAIGYVYTLMGDFAMAIDYFHKALGLGRRYVFSETMLARAIELFILETSSSDASAVSSHPCLEMSVFVSVHTQVPFLCEFASQYWARIINSSRGVSCLWS</sequence>
<name>A0A8B7Z0X1_ACAPL</name>
<evidence type="ECO:0000256" key="2">
    <source>
        <dbReference type="ARBA" id="ARBA00022737"/>
    </source>
</evidence>
<evidence type="ECO:0000313" key="8">
    <source>
        <dbReference type="Proteomes" id="UP000694845"/>
    </source>
</evidence>
<organism evidence="8 9">
    <name type="scientific">Acanthaster planci</name>
    <name type="common">Crown-of-thorns starfish</name>
    <dbReference type="NCBI Taxonomy" id="133434"/>
    <lineage>
        <taxon>Eukaryota</taxon>
        <taxon>Metazoa</taxon>
        <taxon>Echinodermata</taxon>
        <taxon>Eleutherozoa</taxon>
        <taxon>Asterozoa</taxon>
        <taxon>Asteroidea</taxon>
        <taxon>Valvatacea</taxon>
        <taxon>Valvatida</taxon>
        <taxon>Acanthasteridae</taxon>
        <taxon>Acanthaster</taxon>
    </lineage>
</organism>
<dbReference type="Pfam" id="PF13181">
    <property type="entry name" value="TPR_8"/>
    <property type="match status" value="1"/>
</dbReference>
<dbReference type="InterPro" id="IPR019734">
    <property type="entry name" value="TPR_rpt"/>
</dbReference>
<dbReference type="GO" id="GO:0005737">
    <property type="term" value="C:cytoplasm"/>
    <property type="evidence" value="ECO:0007669"/>
    <property type="project" value="TreeGrafter"/>
</dbReference>
<dbReference type="GO" id="GO:0051301">
    <property type="term" value="P:cell division"/>
    <property type="evidence" value="ECO:0007669"/>
    <property type="project" value="UniProtKB-KW"/>
</dbReference>
<keyword evidence="1 9" id="KW-0132">Cell division</keyword>
<feature type="repeat" description="TPR" evidence="7">
    <location>
        <begin position="453"/>
        <end position="486"/>
    </location>
</feature>
<dbReference type="Pfam" id="PF13424">
    <property type="entry name" value="TPR_12"/>
    <property type="match status" value="1"/>
</dbReference>
<dbReference type="GO" id="GO:0031145">
    <property type="term" value="P:anaphase-promoting complex-dependent catabolic process"/>
    <property type="evidence" value="ECO:0007669"/>
    <property type="project" value="TreeGrafter"/>
</dbReference>
<dbReference type="InterPro" id="IPR011990">
    <property type="entry name" value="TPR-like_helical_dom_sf"/>
</dbReference>
<dbReference type="GO" id="GO:0016567">
    <property type="term" value="P:protein ubiquitination"/>
    <property type="evidence" value="ECO:0007669"/>
    <property type="project" value="TreeGrafter"/>
</dbReference>
<accession>A0A8B7Z0X1</accession>
<keyword evidence="8" id="KW-1185">Reference proteome</keyword>
<reference evidence="9" key="1">
    <citation type="submission" date="2025-08" db="UniProtKB">
        <authorList>
            <consortium name="RefSeq"/>
        </authorList>
    </citation>
    <scope>IDENTIFICATION</scope>
</reference>
<dbReference type="PANTHER" id="PTHR12558:SF9">
    <property type="entry name" value="CELL DIVISION CYCLE PROTEIN 16 HOMOLOG"/>
    <property type="match status" value="1"/>
</dbReference>
<evidence type="ECO:0000256" key="6">
    <source>
        <dbReference type="ARBA" id="ARBA00023306"/>
    </source>
</evidence>
<dbReference type="KEGG" id="aplc:110983572"/>
<dbReference type="GeneID" id="110983572"/>
<dbReference type="RefSeq" id="XP_022098612.1">
    <property type="nucleotide sequence ID" value="XM_022242920.1"/>
</dbReference>
<evidence type="ECO:0000256" key="5">
    <source>
        <dbReference type="ARBA" id="ARBA00022803"/>
    </source>
</evidence>
<keyword evidence="5 7" id="KW-0802">TPR repeat</keyword>
<keyword evidence="4" id="KW-0833">Ubl conjugation pathway</keyword>
<dbReference type="GO" id="GO:0045842">
    <property type="term" value="P:positive regulation of mitotic metaphase/anaphase transition"/>
    <property type="evidence" value="ECO:0007669"/>
    <property type="project" value="TreeGrafter"/>
</dbReference>
<protein>
    <submittedName>
        <fullName evidence="9">Cell division cycle protein 16 homolog isoform X1</fullName>
    </submittedName>
</protein>
<feature type="repeat" description="TPR" evidence="7">
    <location>
        <begin position="487"/>
        <end position="520"/>
    </location>
</feature>
<dbReference type="SUPFAM" id="SSF48452">
    <property type="entry name" value="TPR-like"/>
    <property type="match status" value="2"/>
</dbReference>
<keyword evidence="2" id="KW-0677">Repeat</keyword>
<keyword evidence="3" id="KW-0498">Mitosis</keyword>
<proteinExistence type="predicted"/>
<evidence type="ECO:0000313" key="9">
    <source>
        <dbReference type="RefSeq" id="XP_022098612.1"/>
    </source>
</evidence>
<keyword evidence="6" id="KW-0131">Cell cycle</keyword>
<dbReference type="PANTHER" id="PTHR12558">
    <property type="entry name" value="CELL DIVISION CYCLE 16,23,27"/>
    <property type="match status" value="1"/>
</dbReference>
<dbReference type="GO" id="GO:0005680">
    <property type="term" value="C:anaphase-promoting complex"/>
    <property type="evidence" value="ECO:0007669"/>
    <property type="project" value="TreeGrafter"/>
</dbReference>
<dbReference type="Proteomes" id="UP000694845">
    <property type="component" value="Unplaced"/>
</dbReference>
<dbReference type="CTD" id="8881"/>
<evidence type="ECO:0000256" key="7">
    <source>
        <dbReference type="PROSITE-ProRule" id="PRU00339"/>
    </source>
</evidence>